<dbReference type="SUPFAM" id="SSF52540">
    <property type="entry name" value="P-loop containing nucleoside triphosphate hydrolases"/>
    <property type="match status" value="1"/>
</dbReference>
<dbReference type="InterPro" id="IPR036537">
    <property type="entry name" value="Adaptor_Cbl_N_dom_sf"/>
</dbReference>
<protein>
    <submittedName>
        <fullName evidence="2">P-loop containing nucleoside triphosphate hydrolase protein</fullName>
    </submittedName>
</protein>
<accession>A0AAD7AI80</accession>
<evidence type="ECO:0000259" key="1">
    <source>
        <dbReference type="Pfam" id="PF20703"/>
    </source>
</evidence>
<dbReference type="InterPro" id="IPR027417">
    <property type="entry name" value="P-loop_NTPase"/>
</dbReference>
<dbReference type="PRINTS" id="PR00364">
    <property type="entry name" value="DISEASERSIST"/>
</dbReference>
<dbReference type="AlphaFoldDB" id="A0AAD7AI80"/>
<feature type="non-terminal residue" evidence="2">
    <location>
        <position position="1"/>
    </location>
</feature>
<dbReference type="InterPro" id="IPR049052">
    <property type="entry name" value="nSTAND1"/>
</dbReference>
<dbReference type="PANTHER" id="PTHR47691">
    <property type="entry name" value="REGULATOR-RELATED"/>
    <property type="match status" value="1"/>
</dbReference>
<dbReference type="InterPro" id="IPR059179">
    <property type="entry name" value="MLKL-like_MCAfunc"/>
</dbReference>
<dbReference type="Pfam" id="PF20703">
    <property type="entry name" value="nSTAND1"/>
    <property type="match status" value="1"/>
</dbReference>
<evidence type="ECO:0000313" key="2">
    <source>
        <dbReference type="EMBL" id="KAJ7359470.1"/>
    </source>
</evidence>
<feature type="domain" description="Novel STAND NTPase 1" evidence="1">
    <location>
        <begin position="158"/>
        <end position="361"/>
    </location>
</feature>
<dbReference type="EMBL" id="JARIHO010000006">
    <property type="protein sequence ID" value="KAJ7359470.1"/>
    <property type="molecule type" value="Genomic_DNA"/>
</dbReference>
<gene>
    <name evidence="2" type="ORF">DFH08DRAFT_846158</name>
</gene>
<organism evidence="2 3">
    <name type="scientific">Mycena albidolilacea</name>
    <dbReference type="NCBI Taxonomy" id="1033008"/>
    <lineage>
        <taxon>Eukaryota</taxon>
        <taxon>Fungi</taxon>
        <taxon>Dikarya</taxon>
        <taxon>Basidiomycota</taxon>
        <taxon>Agaricomycotina</taxon>
        <taxon>Agaricomycetes</taxon>
        <taxon>Agaricomycetidae</taxon>
        <taxon>Agaricales</taxon>
        <taxon>Marasmiineae</taxon>
        <taxon>Mycenaceae</taxon>
        <taxon>Mycena</taxon>
    </lineage>
</organism>
<keyword evidence="2" id="KW-0378">Hydrolase</keyword>
<dbReference type="GO" id="GO:0007166">
    <property type="term" value="P:cell surface receptor signaling pathway"/>
    <property type="evidence" value="ECO:0007669"/>
    <property type="project" value="InterPro"/>
</dbReference>
<reference evidence="2" key="1">
    <citation type="submission" date="2023-03" db="EMBL/GenBank/DDBJ databases">
        <title>Massive genome expansion in bonnet fungi (Mycena s.s.) driven by repeated elements and novel gene families across ecological guilds.</title>
        <authorList>
            <consortium name="Lawrence Berkeley National Laboratory"/>
            <person name="Harder C.B."/>
            <person name="Miyauchi S."/>
            <person name="Viragh M."/>
            <person name="Kuo A."/>
            <person name="Thoen E."/>
            <person name="Andreopoulos B."/>
            <person name="Lu D."/>
            <person name="Skrede I."/>
            <person name="Drula E."/>
            <person name="Henrissat B."/>
            <person name="Morin E."/>
            <person name="Kohler A."/>
            <person name="Barry K."/>
            <person name="LaButti K."/>
            <person name="Morin E."/>
            <person name="Salamov A."/>
            <person name="Lipzen A."/>
            <person name="Mereny Z."/>
            <person name="Hegedus B."/>
            <person name="Baldrian P."/>
            <person name="Stursova M."/>
            <person name="Weitz H."/>
            <person name="Taylor A."/>
            <person name="Grigoriev I.V."/>
            <person name="Nagy L.G."/>
            <person name="Martin F."/>
            <person name="Kauserud H."/>
        </authorList>
    </citation>
    <scope>NUCLEOTIDE SEQUENCE</scope>
    <source>
        <strain evidence="2">CBHHK002</strain>
    </source>
</reference>
<dbReference type="Gene3D" id="1.20.930.20">
    <property type="entry name" value="Adaptor protein Cbl, N-terminal domain"/>
    <property type="match status" value="1"/>
</dbReference>
<evidence type="ECO:0000313" key="3">
    <source>
        <dbReference type="Proteomes" id="UP001218218"/>
    </source>
</evidence>
<dbReference type="Proteomes" id="UP001218218">
    <property type="component" value="Unassembled WGS sequence"/>
</dbReference>
<proteinExistence type="predicted"/>
<dbReference type="PANTHER" id="PTHR47691:SF3">
    <property type="entry name" value="HTH-TYPE TRANSCRIPTIONAL REGULATOR RV0890C-RELATED"/>
    <property type="match status" value="1"/>
</dbReference>
<keyword evidence="3" id="KW-1185">Reference proteome</keyword>
<name>A0AAD7AI80_9AGAR</name>
<comment type="caution">
    <text evidence="2">The sequence shown here is derived from an EMBL/GenBank/DDBJ whole genome shotgun (WGS) entry which is preliminary data.</text>
</comment>
<dbReference type="GO" id="GO:0016787">
    <property type="term" value="F:hydrolase activity"/>
    <property type="evidence" value="ECO:0007669"/>
    <property type="project" value="UniProtKB-KW"/>
</dbReference>
<dbReference type="Gene3D" id="3.40.50.300">
    <property type="entry name" value="P-loop containing nucleotide triphosphate hydrolases"/>
    <property type="match status" value="1"/>
</dbReference>
<dbReference type="CDD" id="cd21037">
    <property type="entry name" value="MLKL_NTD"/>
    <property type="match status" value="1"/>
</dbReference>
<feature type="non-terminal residue" evidence="2">
    <location>
        <position position="614"/>
    </location>
</feature>
<sequence>TVSKHKDDCVQLLDQIHKLLNAIIILHIKSDAGGEMPIEVLDHVGKFTEILHKIYTFVEAQQKGNRVKSFFRQGEVSTLLKDCQARLQQSFEFFQIEKTSALLDIAEMKKDAQKRHQEVLDMIEKLSEATASETVSTISGHYSWSSNSSNSISMLPSEPKIFHGRESELSDILHLFNTGIPRIVILGAGGIGKTSLARAVLHHPDIMTRYVQNRFFVACNSATTKVELVNLIGSHLGLKPGKDLTQEVLQHFSNNPPSLLILDELETLWEPASSRGDIEELLSLLTGVEDVALMITMRGAEHPAKVQWTRPFLKVLQPLDQEAARHTFVDIADSGHSLEEVDQILSLADNMPLAISLLAHLADTEGCSNVLSSWDKEKTSVVSAGFDKRSNLDMSISLSLSSPRIQSSPHSQELLSLLAMLPDGLTDLDLIQSKLPLENILKCKTTLRSTALAYSDEHKRLKVLMPIREHLQQYHPPGHHLVQSLLKYFEEMLKFYEKYTGTQSSSRIIPRIKSNLTNIENVLQWGLKQKQATLSSSIYCVCHLYRFNEHNMQVQTPLMGQIQDLLPQLNDHQIKAYFLIESIHLWEYYPISDPEALASQVLELFKHFDDPDLK</sequence>